<dbReference type="RefSeq" id="XP_002551269.1">
    <property type="nucleotide sequence ID" value="XM_002551223.1"/>
</dbReference>
<evidence type="ECO:0000313" key="2">
    <source>
        <dbReference type="EMBL" id="EER30571.1"/>
    </source>
</evidence>
<proteinExistence type="predicted"/>
<reference evidence="2 3" key="1">
    <citation type="journal article" date="2009" name="Nature">
        <title>Evolution of pathogenicity and sexual reproduction in eight Candida genomes.</title>
        <authorList>
            <person name="Butler G."/>
            <person name="Rasmussen M.D."/>
            <person name="Lin M.F."/>
            <person name="Santos M.A."/>
            <person name="Sakthikumar S."/>
            <person name="Munro C.A."/>
            <person name="Rheinbay E."/>
            <person name="Grabherr M."/>
            <person name="Forche A."/>
            <person name="Reedy J.L."/>
            <person name="Agrafioti I."/>
            <person name="Arnaud M.B."/>
            <person name="Bates S."/>
            <person name="Brown A.J."/>
            <person name="Brunke S."/>
            <person name="Costanzo M.C."/>
            <person name="Fitzpatrick D.A."/>
            <person name="de Groot P.W."/>
            <person name="Harris D."/>
            <person name="Hoyer L.L."/>
            <person name="Hube B."/>
            <person name="Klis F.M."/>
            <person name="Kodira C."/>
            <person name="Lennard N."/>
            <person name="Logue M.E."/>
            <person name="Martin R."/>
            <person name="Neiman A.M."/>
            <person name="Nikolaou E."/>
            <person name="Quail M.A."/>
            <person name="Quinn J."/>
            <person name="Santos M.C."/>
            <person name="Schmitzberger F.F."/>
            <person name="Sherlock G."/>
            <person name="Shah P."/>
            <person name="Silverstein K.A."/>
            <person name="Skrzypek M.S."/>
            <person name="Soll D."/>
            <person name="Staggs R."/>
            <person name="Stansfield I."/>
            <person name="Stumpf M.P."/>
            <person name="Sudbery P.E."/>
            <person name="Srikantha T."/>
            <person name="Zeng Q."/>
            <person name="Berman J."/>
            <person name="Berriman M."/>
            <person name="Heitman J."/>
            <person name="Gow N.A."/>
            <person name="Lorenz M.C."/>
            <person name="Birren B.W."/>
            <person name="Kellis M."/>
            <person name="Cuomo C.A."/>
        </authorList>
    </citation>
    <scope>NUCLEOTIDE SEQUENCE [LARGE SCALE GENOMIC DNA]</scope>
    <source>
        <strain evidence="3">ATCC MYA-3404 / T1</strain>
    </source>
</reference>
<protein>
    <submittedName>
        <fullName evidence="2">Uncharacterized protein</fullName>
    </submittedName>
</protein>
<gene>
    <name evidence="2" type="ORF">CTRG_05567</name>
</gene>
<dbReference type="Proteomes" id="UP000002037">
    <property type="component" value="Unassembled WGS sequence"/>
</dbReference>
<dbReference type="AlphaFoldDB" id="C5MHM4"/>
<organism evidence="2 3">
    <name type="scientific">Candida tropicalis (strain ATCC MYA-3404 / T1)</name>
    <name type="common">Yeast</name>
    <dbReference type="NCBI Taxonomy" id="294747"/>
    <lineage>
        <taxon>Eukaryota</taxon>
        <taxon>Fungi</taxon>
        <taxon>Dikarya</taxon>
        <taxon>Ascomycota</taxon>
        <taxon>Saccharomycotina</taxon>
        <taxon>Pichiomycetes</taxon>
        <taxon>Debaryomycetaceae</taxon>
        <taxon>Candida/Lodderomyces clade</taxon>
        <taxon>Candida</taxon>
    </lineage>
</organism>
<feature type="coiled-coil region" evidence="1">
    <location>
        <begin position="106"/>
        <end position="155"/>
    </location>
</feature>
<dbReference type="HOGENOM" id="CLU_1722108_0_0_1"/>
<evidence type="ECO:0000256" key="1">
    <source>
        <dbReference type="SAM" id="Coils"/>
    </source>
</evidence>
<dbReference type="KEGG" id="ctp:CTRG_05567"/>
<name>C5MHM4_CANTT</name>
<dbReference type="EMBL" id="GG692403">
    <property type="protein sequence ID" value="EER30571.1"/>
    <property type="molecule type" value="Genomic_DNA"/>
</dbReference>
<sequence length="160" mass="18324">MSLRNRLQDIIQQETPTNAYSNQLKKDISRVEQFTRDCDRVLPTLHDSDSIDKQIIALYDTYGRIPYNHDKNDTINTATTSVILQELIKKYTSPKPPTTIDLSFLIAQLEANNKEKQKMLQTLHGSLSPAFESPLESKVEEASQLQTELDEFIKVITSRI</sequence>
<accession>C5MHM4</accession>
<dbReference type="OrthoDB" id="4084018at2759"/>
<evidence type="ECO:0000313" key="3">
    <source>
        <dbReference type="Proteomes" id="UP000002037"/>
    </source>
</evidence>
<keyword evidence="3" id="KW-1185">Reference proteome</keyword>
<dbReference type="GeneID" id="8300701"/>
<keyword evidence="1" id="KW-0175">Coiled coil</keyword>
<dbReference type="VEuPathDB" id="FungiDB:CTRG_05567"/>